<dbReference type="Proteomes" id="UP000215827">
    <property type="component" value="Unassembled WGS sequence"/>
</dbReference>
<evidence type="ECO:0000313" key="10">
    <source>
        <dbReference type="Proteomes" id="UP000885148"/>
    </source>
</evidence>
<accession>A0A0P8SDL7</accession>
<proteinExistence type="predicted"/>
<organism evidence="3 10">
    <name type="scientific">Citrobacter freundii</name>
    <dbReference type="NCBI Taxonomy" id="546"/>
    <lineage>
        <taxon>Bacteria</taxon>
        <taxon>Pseudomonadati</taxon>
        <taxon>Pseudomonadota</taxon>
        <taxon>Gammaproteobacteria</taxon>
        <taxon>Enterobacterales</taxon>
        <taxon>Enterobacteriaceae</taxon>
        <taxon>Citrobacter</taxon>
        <taxon>Citrobacter freundii complex</taxon>
    </lineage>
</organism>
<name>A0A0P8SDL7_CITFR</name>
<reference evidence="5 8" key="3">
    <citation type="submission" date="2017-04" db="EMBL/GenBank/DDBJ databases">
        <title>Emergence of KPC-2-producing Citrobacter isolates from sediments of a Chinese river.</title>
        <authorList>
            <person name="Zheng B."/>
        </authorList>
    </citation>
    <scope>NUCLEOTIDE SEQUENCE [LARGE SCALE GENOMIC DNA]</scope>
    <source>
        <strain evidence="5 8">C191</strain>
    </source>
</reference>
<evidence type="ECO:0000313" key="5">
    <source>
        <dbReference type="EMBL" id="OYQ98348.1"/>
    </source>
</evidence>
<dbReference type="EMBL" id="NEFA01000036">
    <property type="protein sequence ID" value="OYQ98348.1"/>
    <property type="molecule type" value="Genomic_DNA"/>
</dbReference>
<dbReference type="Proteomes" id="UP001169574">
    <property type="component" value="Unassembled WGS sequence"/>
</dbReference>
<reference evidence="3" key="4">
    <citation type="journal article" date="2018" name="Genome Biol.">
        <title>SKESA: strategic k-mer extension for scrupulous assemblies.</title>
        <authorList>
            <person name="Souvorov A."/>
            <person name="Agarwala R."/>
            <person name="Lipman D.J."/>
        </authorList>
    </citation>
    <scope>NUCLEOTIDE SEQUENCE</scope>
    <source>
        <strain evidence="3">91871</strain>
    </source>
</reference>
<dbReference type="EMBL" id="CP055539">
    <property type="protein sequence ID" value="QLO16707.1"/>
    <property type="molecule type" value="Genomic_DNA"/>
</dbReference>
<reference evidence="1" key="8">
    <citation type="submission" date="2021-07" db="EMBL/GenBank/DDBJ databases">
        <authorList>
            <consortium name="Clinical and Environmental Microbiology Branch: Whole genome sequencing antimicrobial resistance pathogens in the healthcare setting"/>
        </authorList>
    </citation>
    <scope>NUCLEOTIDE SEQUENCE</scope>
    <source>
        <strain evidence="1">2021DK-00049</strain>
        <strain evidence="2">Whole organism</strain>
    </source>
</reference>
<protein>
    <submittedName>
        <fullName evidence="3">Uncharacterized protein</fullName>
    </submittedName>
</protein>
<dbReference type="Proteomes" id="UP000510650">
    <property type="component" value="Plasmid pRHBSTW-00398_2"/>
</dbReference>
<gene>
    <name evidence="4" type="ORF">AN672_24950</name>
    <name evidence="5" type="ORF">B9P89_22710</name>
    <name evidence="6" type="ORF">HV183_25350</name>
    <name evidence="3" type="ORF">KV121_004602</name>
    <name evidence="1" type="ORF">KY227_002107</name>
    <name evidence="2" type="ORF">P7U51_004156</name>
</gene>
<dbReference type="EMBL" id="ABLGCN030000013">
    <property type="protein sequence ID" value="EMM7459588.1"/>
    <property type="molecule type" value="Genomic_DNA"/>
</dbReference>
<evidence type="ECO:0000313" key="3">
    <source>
        <dbReference type="EMBL" id="HBH7044465.1"/>
    </source>
</evidence>
<evidence type="ECO:0000313" key="7">
    <source>
        <dbReference type="Proteomes" id="UP000050520"/>
    </source>
</evidence>
<evidence type="ECO:0000313" key="8">
    <source>
        <dbReference type="Proteomes" id="UP000215827"/>
    </source>
</evidence>
<reference evidence="6" key="6">
    <citation type="journal article" date="2021" name="Microb. Genom.">
        <title>A genomic epidemiological study shows that prevalence of antimicrobial resistance in Enterobacterales is associated with the livestock host, as well as antimicrobial usage.</title>
        <authorList>
            <person name="AbuOun M."/>
            <person name="Jones H."/>
            <person name="Stubberfield E."/>
            <person name="Gilson D."/>
            <person name="Shaw L.P."/>
            <person name="Hubbard A.T.M."/>
            <person name="Chau K.K."/>
            <person name="Sebra R."/>
            <person name="Peto T.E.A."/>
            <person name="Crook D.W."/>
            <person name="Read D.S."/>
            <person name="Gweon H.S."/>
            <person name="Walker A.S."/>
            <person name="Stoesser N."/>
            <person name="Smith R.P."/>
            <person name="Anjum M.F."/>
            <person name="On Behalf Of The Rehab Consortium."/>
        </authorList>
    </citation>
    <scope>NUCLEOTIDE SEQUENCE</scope>
    <source>
        <strain evidence="6">RHBSTW-00398</strain>
    </source>
</reference>
<evidence type="ECO:0000313" key="2">
    <source>
        <dbReference type="EMBL" id="EMM7459588.1"/>
    </source>
</evidence>
<evidence type="ECO:0000313" key="1">
    <source>
        <dbReference type="EMBL" id="EHT9939038.1"/>
    </source>
</evidence>
<geneLocation type="plasmid" evidence="9">
    <name>prhbstw-00398_2</name>
</geneLocation>
<evidence type="ECO:0000313" key="4">
    <source>
        <dbReference type="EMBL" id="KPR48966.1"/>
    </source>
</evidence>
<dbReference type="EMBL" id="LJEB01000147">
    <property type="protein sequence ID" value="KPR48966.1"/>
    <property type="molecule type" value="Genomic_DNA"/>
</dbReference>
<geneLocation type="plasmid" evidence="6">
    <name>pRHBSTW-00398_2</name>
</geneLocation>
<reference evidence="9" key="5">
    <citation type="submission" date="2020-06" db="EMBL/GenBank/DDBJ databases">
        <title>REHAB project genomes.</title>
        <authorList>
            <person name="Shaw L.P."/>
        </authorList>
    </citation>
    <scope>NUCLEOTIDE SEQUENCE [LARGE SCALE GENOMIC DNA]</scope>
    <source>
        <strain evidence="9">RHBSTW-00398</strain>
        <plasmid evidence="9">prhbstw-00398_2</plasmid>
    </source>
</reference>
<dbReference type="EMBL" id="ABBJDF010000010">
    <property type="protein sequence ID" value="EHT9939038.1"/>
    <property type="molecule type" value="Genomic_DNA"/>
</dbReference>
<reference evidence="7" key="1">
    <citation type="submission" date="2015-09" db="EMBL/GenBank/DDBJ databases">
        <title>Prevalence of NDMs in South Africa.</title>
        <authorList>
            <person name="Osei Sekyere J."/>
            <person name="Govinden U."/>
            <person name="Essack S."/>
            <person name="Haldorsen B."/>
            <person name="Samuelsen O."/>
            <person name="Aasnaes B."/>
            <person name="Sundsfjord A."/>
        </authorList>
    </citation>
    <scope>NUCLEOTIDE SEQUENCE [LARGE SCALE GENOMIC DNA]</scope>
    <source>
        <strain evidence="7">ST62:944112508</strain>
    </source>
</reference>
<dbReference type="AlphaFoldDB" id="A0A0P8SDL7"/>
<reference evidence="3" key="7">
    <citation type="submission" date="2021-07" db="EMBL/GenBank/DDBJ databases">
        <authorList>
            <consortium name="NCBI Pathogen Detection Project"/>
        </authorList>
    </citation>
    <scope>NUCLEOTIDE SEQUENCE</scope>
    <source>
        <strain evidence="3">91871</strain>
    </source>
</reference>
<dbReference type="Proteomes" id="UP000885148">
    <property type="component" value="Unassembled WGS sequence"/>
</dbReference>
<evidence type="ECO:0000313" key="6">
    <source>
        <dbReference type="EMBL" id="QLO16707.1"/>
    </source>
</evidence>
<reference evidence="4 7" key="2">
    <citation type="journal article" date="2017" name="PLoS ONE">
        <title>Genomic and phenotypic characterisation of fluoroquinolone resistance mechanisms in Enterobacteriaceae in Durban, South Africa.</title>
        <authorList>
            <person name="Osei Sekyere J."/>
            <person name="Amoako D.G."/>
        </authorList>
    </citation>
    <scope>NUCLEOTIDE SEQUENCE [LARGE SCALE GENOMIC DNA]</scope>
    <source>
        <strain evidence="4 7">ST62:944112508</strain>
    </source>
</reference>
<dbReference type="RefSeq" id="WP_007372245.1">
    <property type="nucleotide sequence ID" value="NZ_AP026941.1"/>
</dbReference>
<dbReference type="EMBL" id="DAESCB010000023">
    <property type="protein sequence ID" value="HBH7044465.1"/>
    <property type="molecule type" value="Genomic_DNA"/>
</dbReference>
<keyword evidence="6" id="KW-0614">Plasmid</keyword>
<dbReference type="Proteomes" id="UP000050520">
    <property type="component" value="Unassembled WGS sequence"/>
</dbReference>
<evidence type="ECO:0000313" key="9">
    <source>
        <dbReference type="Proteomes" id="UP000510650"/>
    </source>
</evidence>
<sequence length="173" mass="19672">MYTSTTAKSDHIDSFNNAQNRMLMNYERDEFEQAPAAVLYDAVGAVVNDESDIDIIFRLMDMEGEMLFLRAMKNLGCQENVFYYASESGAVLTANDATLLEFAYNLGKHISNEFFTRFLRNSQLARELIGNIIRIGNDALKFPDDGLNTVFECCVMENSSWKNQGHFKDNFGL</sequence>